<evidence type="ECO:0000313" key="1">
    <source>
        <dbReference type="EMBL" id="CAG8483139.1"/>
    </source>
</evidence>
<sequence>MTNTTTTSNSVSSRSRTIPLNSAVAPHLAIMSSMSSSSASPYLTLPSTMTNPPPVLQYPTLSVSQASSTYLRSNTNSVNAASTAHAIGSSTHSTYYSHPLASSSALPVNLSTSSSQLKSTPPKPKLPEYLANTSFAELYNKAHTEKFSTNNNEEKARLWNVINATPMPSISSPLTSAPISQAASEANLTANAHQLILSYLVHHGFSETAKAFSRDTVRISQTYNNEINEMEGVESENSSPDMDIDMLNRQKIRDAVLKGNIDNAIKLTNNLYPNVLPSNDDILFQLRCRKFIEMIGACAGTQIILSDHEDFPAITSQSDCESGDDIDGPVTPLKKKRMPKRRKVTLGLHGLDDAMAAALKFGYELQSDYRNDDREEIRNALKDAFSLMAYDDPRVSCVSHLLDPSGREPVANALNSAILVSQGKPKIPSLEQVYRQASVVLHELSRNGVGSSAFVNVQIRGSQISNDCIKILYTYRMLKSSASKLGAAHIALKKFFACRA</sequence>
<name>A0ACA9KMS4_9GLOM</name>
<feature type="non-terminal residue" evidence="1">
    <location>
        <position position="500"/>
    </location>
</feature>
<dbReference type="Proteomes" id="UP000789860">
    <property type="component" value="Unassembled WGS sequence"/>
</dbReference>
<dbReference type="EMBL" id="CAJVPM010002263">
    <property type="protein sequence ID" value="CAG8483139.1"/>
    <property type="molecule type" value="Genomic_DNA"/>
</dbReference>
<gene>
    <name evidence="1" type="ORF">SCALOS_LOCUS2507</name>
</gene>
<protein>
    <submittedName>
        <fullName evidence="1">8980_t:CDS:1</fullName>
    </submittedName>
</protein>
<accession>A0ACA9KMS4</accession>
<keyword evidence="2" id="KW-1185">Reference proteome</keyword>
<proteinExistence type="predicted"/>
<comment type="caution">
    <text evidence="1">The sequence shown here is derived from an EMBL/GenBank/DDBJ whole genome shotgun (WGS) entry which is preliminary data.</text>
</comment>
<reference evidence="1" key="1">
    <citation type="submission" date="2021-06" db="EMBL/GenBank/DDBJ databases">
        <authorList>
            <person name="Kallberg Y."/>
            <person name="Tangrot J."/>
            <person name="Rosling A."/>
        </authorList>
    </citation>
    <scope>NUCLEOTIDE SEQUENCE</scope>
    <source>
        <strain evidence="1">AU212A</strain>
    </source>
</reference>
<evidence type="ECO:0000313" key="2">
    <source>
        <dbReference type="Proteomes" id="UP000789860"/>
    </source>
</evidence>
<organism evidence="1 2">
    <name type="scientific">Scutellospora calospora</name>
    <dbReference type="NCBI Taxonomy" id="85575"/>
    <lineage>
        <taxon>Eukaryota</taxon>
        <taxon>Fungi</taxon>
        <taxon>Fungi incertae sedis</taxon>
        <taxon>Mucoromycota</taxon>
        <taxon>Glomeromycotina</taxon>
        <taxon>Glomeromycetes</taxon>
        <taxon>Diversisporales</taxon>
        <taxon>Gigasporaceae</taxon>
        <taxon>Scutellospora</taxon>
    </lineage>
</organism>